<dbReference type="PROSITE" id="PS00981">
    <property type="entry name" value="G_PROTEIN_RECEP_F3_3"/>
    <property type="match status" value="1"/>
</dbReference>
<keyword evidence="5 12" id="KW-1133">Transmembrane helix</keyword>
<dbReference type="PRINTS" id="PR00593">
    <property type="entry name" value="MTABOTROPICR"/>
</dbReference>
<evidence type="ECO:0000256" key="3">
    <source>
        <dbReference type="ARBA" id="ARBA00022475"/>
    </source>
</evidence>
<evidence type="ECO:0000256" key="10">
    <source>
        <dbReference type="ARBA" id="ARBA00023224"/>
    </source>
</evidence>
<dbReference type="InterPro" id="IPR038550">
    <property type="entry name" value="GPCR_3_9-Cys_sf"/>
</dbReference>
<dbReference type="GO" id="GO:0004930">
    <property type="term" value="F:G protein-coupled receptor activity"/>
    <property type="evidence" value="ECO:0007669"/>
    <property type="project" value="UniProtKB-KW"/>
</dbReference>
<dbReference type="InterPro" id="IPR017978">
    <property type="entry name" value="GPCR_3_C"/>
</dbReference>
<feature type="domain" description="G-protein coupled receptors family 3 profile" evidence="13">
    <location>
        <begin position="640"/>
        <end position="931"/>
    </location>
</feature>
<dbReference type="SUPFAM" id="SSF53822">
    <property type="entry name" value="Periplasmic binding protein-like I"/>
    <property type="match status" value="1"/>
</dbReference>
<comment type="similarity">
    <text evidence="2">Belongs to the G-protein coupled receptor 3 family.</text>
</comment>
<feature type="transmembrane region" description="Helical" evidence="12">
    <location>
        <begin position="898"/>
        <end position="921"/>
    </location>
</feature>
<keyword evidence="8" id="KW-0675">Receptor</keyword>
<feature type="region of interest" description="Disordered" evidence="11">
    <location>
        <begin position="933"/>
        <end position="975"/>
    </location>
</feature>
<dbReference type="InterPro" id="IPR017979">
    <property type="entry name" value="GPCR_3_CS"/>
</dbReference>
<evidence type="ECO:0000256" key="8">
    <source>
        <dbReference type="ARBA" id="ARBA00023170"/>
    </source>
</evidence>
<evidence type="ECO:0000256" key="11">
    <source>
        <dbReference type="SAM" id="MobiDB-lite"/>
    </source>
</evidence>
<evidence type="ECO:0000256" key="4">
    <source>
        <dbReference type="ARBA" id="ARBA00022692"/>
    </source>
</evidence>
<feature type="transmembrane region" description="Helical" evidence="12">
    <location>
        <begin position="706"/>
        <end position="724"/>
    </location>
</feature>
<evidence type="ECO:0000256" key="5">
    <source>
        <dbReference type="ARBA" id="ARBA00022989"/>
    </source>
</evidence>
<dbReference type="FunFam" id="3.40.50.2300:FF:000145">
    <property type="entry name" value="Glutamate receptor, metabotropic"/>
    <property type="match status" value="1"/>
</dbReference>
<evidence type="ECO:0000256" key="9">
    <source>
        <dbReference type="ARBA" id="ARBA00023180"/>
    </source>
</evidence>
<comment type="subcellular location">
    <subcellularLocation>
        <location evidence="1">Cell membrane</location>
        <topology evidence="1">Multi-pass membrane protein</topology>
    </subcellularLocation>
</comment>
<evidence type="ECO:0000259" key="13">
    <source>
        <dbReference type="PROSITE" id="PS50259"/>
    </source>
</evidence>
<feature type="compositionally biased region" description="Low complexity" evidence="11">
    <location>
        <begin position="953"/>
        <end position="967"/>
    </location>
</feature>
<evidence type="ECO:0000256" key="1">
    <source>
        <dbReference type="ARBA" id="ARBA00004651"/>
    </source>
</evidence>
<proteinExistence type="inferred from homology"/>
<feature type="compositionally biased region" description="Basic and acidic residues" evidence="11">
    <location>
        <begin position="1029"/>
        <end position="1042"/>
    </location>
</feature>
<evidence type="ECO:0000256" key="7">
    <source>
        <dbReference type="ARBA" id="ARBA00023136"/>
    </source>
</evidence>
<dbReference type="InterPro" id="IPR011500">
    <property type="entry name" value="GPCR_3_9-Cys_dom"/>
</dbReference>
<sequence>KNHAFLCPKPLRGGRTSSACLRHGRAMRLLSLSLQLFTMPASKLHRTVTLALVLHLAPVPCQLASLALPGDIALGGLFPVHEKASPRGCGQISENRGVQRLEAMVYALRLANSGRGPMPRLRLGARLFDTCARDTHALEQSMDFVADRLSSLDGLSMGSGELRCQGGGGGGGGRGKIRQPVAGVIGAADSSVSIMIANILRLFKIPQISYASTSPELSDNSRFDFFFRVVPSDTRQAKAMADIVKQMGWNYVAALYDEGTYGERGFQEFKSHANELGICISRTHLIPRNHRNGSLEDIAASLLNMEKSRVVVAFCQAESLRTLFWLLGRSENQREARRLFWVASDGWGRKTDHLAGVEDIAEGAISLLPERRPVVGFDDYFKSLSLDHRALNPWWEEFWESHFKCSLSASKPGPRCSDPSKTSPSGLSVNHAFAGKEVIGTHSRYEQEGLVPMVVDAVLAMAHAIDRMHEALCPDEYPKGCAPMNATLNGTLLRDFISRVNFTGTSGDTVRFNQLGDRESLYEVFQYQHRRGKGGFRYRKIGSWGGSLSLDSDRLAWGEGASSSPPVSVCSEPCGRGNRTVKPNKETATCCWECVPCDSKYQIVLNDSLCADCPLGSVPNRFYNACNSLPVETLRLDSVWGILPMTLSMAGLACTIFILAVFVRYNQTPLIRASGRELCYVMLGGAMMAFCTTFVMLAPPTPVTCGFFRVFNGLSLSVIYSAILTKTNRLSRIFNRAVKSLMKKPSYTSPRSQLVLCCCLVSVQVNPMKQVKVTMKVSRLFEDMLQSSELMKRLPVQVIGDITWLGMELPRTRLDYPDRDHKVLRCAVDDASIIVSLLYNMILIALCTIYAFKTRNIPENFNEAKYIAFTMYSTCIVWLAFIPIYFGSLKNFRIKQTALCVCISISAAVTLGCMFATKVYIVLFQPHKTVRGGSDRRPMFSPQKRPLLVRARTTTSGSEGEAATTAGGTAGDEEDSVFDERAGWTATTTAAVVLSDAGGAKNGALPAREATMNREESTTSPKSSRRVSRYIDDSPMESRRTFDTTAITAAETNCEAEDNRKRNHRSQRHPAVSFSSDSGFQRARFF</sequence>
<evidence type="ECO:0000256" key="6">
    <source>
        <dbReference type="ARBA" id="ARBA00023040"/>
    </source>
</evidence>
<evidence type="ECO:0000256" key="2">
    <source>
        <dbReference type="ARBA" id="ARBA00007242"/>
    </source>
</evidence>
<dbReference type="Gene3D" id="2.10.50.30">
    <property type="entry name" value="GPCR, family 3, nine cysteines domain"/>
    <property type="match status" value="1"/>
</dbReference>
<dbReference type="GO" id="GO:0005886">
    <property type="term" value="C:plasma membrane"/>
    <property type="evidence" value="ECO:0007669"/>
    <property type="project" value="UniProtKB-SubCell"/>
</dbReference>
<evidence type="ECO:0000313" key="14">
    <source>
        <dbReference type="Proteomes" id="UP000095280"/>
    </source>
</evidence>
<protein>
    <submittedName>
        <fullName evidence="15">G_PROTEIN_RECEP_F3_4 domain-containing protein</fullName>
    </submittedName>
</protein>
<dbReference type="CDD" id="cd15934">
    <property type="entry name" value="7tmC_mGluRs_group2_3"/>
    <property type="match status" value="1"/>
</dbReference>
<dbReference type="Pfam" id="PF07562">
    <property type="entry name" value="NCD3G"/>
    <property type="match status" value="1"/>
</dbReference>
<dbReference type="InterPro" id="IPR050726">
    <property type="entry name" value="mGluR"/>
</dbReference>
<feature type="transmembrane region" description="Helical" evidence="12">
    <location>
        <begin position="831"/>
        <end position="852"/>
    </location>
</feature>
<dbReference type="InterPro" id="IPR000162">
    <property type="entry name" value="GPCR_3_mtglu_rcpt"/>
</dbReference>
<name>A0A1I8HRX3_9PLAT</name>
<keyword evidence="4 12" id="KW-0812">Transmembrane</keyword>
<dbReference type="InterPro" id="IPR001828">
    <property type="entry name" value="ANF_lig-bd_rcpt"/>
</dbReference>
<dbReference type="PANTHER" id="PTHR24060">
    <property type="entry name" value="METABOTROPIC GLUTAMATE RECEPTOR"/>
    <property type="match status" value="1"/>
</dbReference>
<accession>A0A1I8HRX3</accession>
<keyword evidence="6" id="KW-0297">G-protein coupled receptor</keyword>
<keyword evidence="3" id="KW-1003">Cell membrane</keyword>
<organism evidence="14 15">
    <name type="scientific">Macrostomum lignano</name>
    <dbReference type="NCBI Taxonomy" id="282301"/>
    <lineage>
        <taxon>Eukaryota</taxon>
        <taxon>Metazoa</taxon>
        <taxon>Spiralia</taxon>
        <taxon>Lophotrochozoa</taxon>
        <taxon>Platyhelminthes</taxon>
        <taxon>Rhabditophora</taxon>
        <taxon>Macrostomorpha</taxon>
        <taxon>Macrostomida</taxon>
        <taxon>Macrostomidae</taxon>
        <taxon>Macrostomum</taxon>
    </lineage>
</organism>
<keyword evidence="9" id="KW-0325">Glycoprotein</keyword>
<feature type="transmembrane region" description="Helical" evidence="12">
    <location>
        <begin position="864"/>
        <end position="886"/>
    </location>
</feature>
<reference evidence="15" key="1">
    <citation type="submission" date="2016-11" db="UniProtKB">
        <authorList>
            <consortium name="WormBaseParasite"/>
        </authorList>
    </citation>
    <scope>IDENTIFICATION</scope>
</reference>
<dbReference type="Gene3D" id="3.40.50.2300">
    <property type="match status" value="2"/>
</dbReference>
<dbReference type="Pfam" id="PF01094">
    <property type="entry name" value="ANF_receptor"/>
    <property type="match status" value="1"/>
</dbReference>
<feature type="region of interest" description="Disordered" evidence="11">
    <location>
        <begin position="999"/>
        <end position="1078"/>
    </location>
</feature>
<dbReference type="Pfam" id="PF00003">
    <property type="entry name" value="7tm_3"/>
    <property type="match status" value="1"/>
</dbReference>
<feature type="transmembrane region" description="Helical" evidence="12">
    <location>
        <begin position="639"/>
        <end position="666"/>
    </location>
</feature>
<dbReference type="Proteomes" id="UP000095280">
    <property type="component" value="Unplaced"/>
</dbReference>
<keyword evidence="14" id="KW-1185">Reference proteome</keyword>
<feature type="transmembrane region" description="Helical" evidence="12">
    <location>
        <begin position="678"/>
        <end position="700"/>
    </location>
</feature>
<evidence type="ECO:0000313" key="15">
    <source>
        <dbReference type="WBParaSite" id="maker-uti_cns_0007575-snap-gene-0.2-mRNA-1"/>
    </source>
</evidence>
<dbReference type="InterPro" id="IPR000337">
    <property type="entry name" value="GPCR_3"/>
</dbReference>
<keyword evidence="10" id="KW-0807">Transducer</keyword>
<dbReference type="InterPro" id="IPR028082">
    <property type="entry name" value="Peripla_BP_I"/>
</dbReference>
<evidence type="ECO:0000256" key="12">
    <source>
        <dbReference type="SAM" id="Phobius"/>
    </source>
</evidence>
<dbReference type="WBParaSite" id="maker-uti_cns_0007575-snap-gene-0.2-mRNA-1">
    <property type="protein sequence ID" value="maker-uti_cns_0007575-snap-gene-0.2-mRNA-1"/>
    <property type="gene ID" value="maker-uti_cns_0007575-snap-gene-0.2"/>
</dbReference>
<keyword evidence="7 12" id="KW-0472">Membrane</keyword>
<dbReference type="AlphaFoldDB" id="A0A1I8HRX3"/>
<dbReference type="PROSITE" id="PS50259">
    <property type="entry name" value="G_PROTEIN_RECEP_F3_4"/>
    <property type="match status" value="1"/>
</dbReference>
<dbReference type="PRINTS" id="PR00248">
    <property type="entry name" value="GPCRMGR"/>
</dbReference>